<reference evidence="1" key="1">
    <citation type="submission" date="2023-07" db="EMBL/GenBank/DDBJ databases">
        <title>draft genome sequence of fig (Ficus carica).</title>
        <authorList>
            <person name="Takahashi T."/>
            <person name="Nishimura K."/>
        </authorList>
    </citation>
    <scope>NUCLEOTIDE SEQUENCE</scope>
</reference>
<keyword evidence="2" id="KW-1185">Reference proteome</keyword>
<dbReference type="Proteomes" id="UP001187192">
    <property type="component" value="Unassembled WGS sequence"/>
</dbReference>
<name>A0AA88ANV5_FICCA</name>
<organism evidence="1 2">
    <name type="scientific">Ficus carica</name>
    <name type="common">Common fig</name>
    <dbReference type="NCBI Taxonomy" id="3494"/>
    <lineage>
        <taxon>Eukaryota</taxon>
        <taxon>Viridiplantae</taxon>
        <taxon>Streptophyta</taxon>
        <taxon>Embryophyta</taxon>
        <taxon>Tracheophyta</taxon>
        <taxon>Spermatophyta</taxon>
        <taxon>Magnoliopsida</taxon>
        <taxon>eudicotyledons</taxon>
        <taxon>Gunneridae</taxon>
        <taxon>Pentapetalae</taxon>
        <taxon>rosids</taxon>
        <taxon>fabids</taxon>
        <taxon>Rosales</taxon>
        <taxon>Moraceae</taxon>
        <taxon>Ficeae</taxon>
        <taxon>Ficus</taxon>
    </lineage>
</organism>
<dbReference type="Gramene" id="FCD_00027433-RA">
    <property type="protein sequence ID" value="FCD_00027433-RA:cds"/>
    <property type="gene ID" value="FCD_00027433"/>
</dbReference>
<evidence type="ECO:0000313" key="2">
    <source>
        <dbReference type="Proteomes" id="UP001187192"/>
    </source>
</evidence>
<protein>
    <submittedName>
        <fullName evidence="1">Uncharacterized protein</fullName>
    </submittedName>
</protein>
<comment type="caution">
    <text evidence="1">The sequence shown here is derived from an EMBL/GenBank/DDBJ whole genome shotgun (WGS) entry which is preliminary data.</text>
</comment>
<sequence>MAGHRAEDDYDYLFKVVLIGDFSRLTRNEFSLKVVLIGYSGVGSPICSPDSLGTSLASRLRDRPLLHVPSVLPFWI</sequence>
<dbReference type="EMBL" id="BTGU01000061">
    <property type="protein sequence ID" value="GMN56105.1"/>
    <property type="molecule type" value="Genomic_DNA"/>
</dbReference>
<gene>
    <name evidence="1" type="ORF">TIFTF001_025224</name>
</gene>
<evidence type="ECO:0000313" key="1">
    <source>
        <dbReference type="EMBL" id="GMN56105.1"/>
    </source>
</evidence>
<dbReference type="AlphaFoldDB" id="A0AA88ANV5"/>
<proteinExistence type="predicted"/>
<accession>A0AA88ANV5</accession>